<reference evidence="2" key="1">
    <citation type="submission" date="2016-12" db="EMBL/GenBank/DDBJ databases">
        <authorList>
            <person name="Rodrigo-Torres L."/>
            <person name="Arahal R.D."/>
            <person name="Lucena T."/>
        </authorList>
    </citation>
    <scope>NUCLEOTIDE SEQUENCE [LARGE SCALE GENOMIC DNA]</scope>
</reference>
<accession>A0A1M7YPS3</accession>
<keyword evidence="2" id="KW-1185">Reference proteome</keyword>
<organism evidence="1 2">
    <name type="scientific">Vibrio quintilis</name>
    <dbReference type="NCBI Taxonomy" id="1117707"/>
    <lineage>
        <taxon>Bacteria</taxon>
        <taxon>Pseudomonadati</taxon>
        <taxon>Pseudomonadota</taxon>
        <taxon>Gammaproteobacteria</taxon>
        <taxon>Vibrionales</taxon>
        <taxon>Vibrionaceae</taxon>
        <taxon>Vibrio</taxon>
    </lineage>
</organism>
<evidence type="ECO:0000313" key="2">
    <source>
        <dbReference type="Proteomes" id="UP000184600"/>
    </source>
</evidence>
<evidence type="ECO:0000313" key="1">
    <source>
        <dbReference type="EMBL" id="SHO54486.1"/>
    </source>
</evidence>
<name>A0A1M7YPS3_9VIBR</name>
<gene>
    <name evidence="1" type="ORF">VQ7734_00200</name>
</gene>
<dbReference type="OrthoDB" id="9793581at2"/>
<sequence length="84" mass="9590">MSQKMTLDILDVIGKLDRWKKGDPRINEEVTIVITHDGQVPLSNKLASETEIDEFVNAFISDLEIIRIKAKRKLNNNNAKVRNS</sequence>
<dbReference type="AlphaFoldDB" id="A0A1M7YPS3"/>
<dbReference type="RefSeq" id="WP_073579390.1">
    <property type="nucleotide sequence ID" value="NZ_AP024898.1"/>
</dbReference>
<dbReference type="Proteomes" id="UP000184600">
    <property type="component" value="Unassembled WGS sequence"/>
</dbReference>
<protein>
    <submittedName>
        <fullName evidence="1">Uncharacterized protein</fullName>
    </submittedName>
</protein>
<proteinExistence type="predicted"/>
<dbReference type="EMBL" id="FRFG01000003">
    <property type="protein sequence ID" value="SHO54486.1"/>
    <property type="molecule type" value="Genomic_DNA"/>
</dbReference>